<dbReference type="Pfam" id="PF00201">
    <property type="entry name" value="UDPGT"/>
    <property type="match status" value="1"/>
</dbReference>
<name>A0A914CF21_9BILA</name>
<accession>A0A914CF21</accession>
<evidence type="ECO:0000256" key="1">
    <source>
        <dbReference type="ARBA" id="ARBA00009995"/>
    </source>
</evidence>
<evidence type="ECO:0000256" key="5">
    <source>
        <dbReference type="ARBA" id="ARBA00047475"/>
    </source>
</evidence>
<reference evidence="7" key="1">
    <citation type="submission" date="2022-11" db="UniProtKB">
        <authorList>
            <consortium name="WormBaseParasite"/>
        </authorList>
    </citation>
    <scope>IDENTIFICATION</scope>
</reference>
<evidence type="ECO:0000256" key="4">
    <source>
        <dbReference type="ARBA" id="ARBA00022679"/>
    </source>
</evidence>
<proteinExistence type="inferred from homology"/>
<dbReference type="WBParaSite" id="ACRNAN_Path_931.g3590.t1">
    <property type="protein sequence ID" value="ACRNAN_Path_931.g3590.t1"/>
    <property type="gene ID" value="ACRNAN_Path_931.g3590"/>
</dbReference>
<dbReference type="AlphaFoldDB" id="A0A914CF21"/>
<keyword evidence="3" id="KW-0328">Glycosyltransferase</keyword>
<evidence type="ECO:0000313" key="7">
    <source>
        <dbReference type="WBParaSite" id="ACRNAN_Path_931.g3590.t1"/>
    </source>
</evidence>
<keyword evidence="4" id="KW-0808">Transferase</keyword>
<dbReference type="SUPFAM" id="SSF53756">
    <property type="entry name" value="UDP-Glycosyltransferase/glycogen phosphorylase"/>
    <property type="match status" value="1"/>
</dbReference>
<sequence>MQDKWSIDGHSGGKMQKQLTLVEQAFSTLCQTAFAPSKPPMTYIQRAKNLVGYIMGLRFMDKQFFKSRDDILKPILGENFNVMEKAKKSTFFFVNIDEHLEFPRPISHKTIYVGGIGQVQPKPLEKVCNFF</sequence>
<keyword evidence="6" id="KW-1185">Reference proteome</keyword>
<dbReference type="PANTHER" id="PTHR48043">
    <property type="entry name" value="EG:EG0003.4 PROTEIN-RELATED"/>
    <property type="match status" value="1"/>
</dbReference>
<dbReference type="InterPro" id="IPR050271">
    <property type="entry name" value="UDP-glycosyltransferase"/>
</dbReference>
<comment type="similarity">
    <text evidence="1">Belongs to the UDP-glycosyltransferase family.</text>
</comment>
<comment type="catalytic activity">
    <reaction evidence="5">
        <text>glucuronate acceptor + UDP-alpha-D-glucuronate = acceptor beta-D-glucuronoside + UDP + H(+)</text>
        <dbReference type="Rhea" id="RHEA:21032"/>
        <dbReference type="ChEBI" id="CHEBI:15378"/>
        <dbReference type="ChEBI" id="CHEBI:58052"/>
        <dbReference type="ChEBI" id="CHEBI:58223"/>
        <dbReference type="ChEBI" id="CHEBI:132367"/>
        <dbReference type="ChEBI" id="CHEBI:132368"/>
        <dbReference type="EC" id="2.4.1.17"/>
    </reaction>
</comment>
<protein>
    <recommendedName>
        <fullName evidence="2">glucuronosyltransferase</fullName>
        <ecNumber evidence="2">2.4.1.17</ecNumber>
    </recommendedName>
</protein>
<dbReference type="Proteomes" id="UP000887540">
    <property type="component" value="Unplaced"/>
</dbReference>
<evidence type="ECO:0000256" key="3">
    <source>
        <dbReference type="ARBA" id="ARBA00022676"/>
    </source>
</evidence>
<dbReference type="InterPro" id="IPR002213">
    <property type="entry name" value="UDP_glucos_trans"/>
</dbReference>
<evidence type="ECO:0000313" key="6">
    <source>
        <dbReference type="Proteomes" id="UP000887540"/>
    </source>
</evidence>
<dbReference type="GO" id="GO:0015020">
    <property type="term" value="F:glucuronosyltransferase activity"/>
    <property type="evidence" value="ECO:0007669"/>
    <property type="project" value="UniProtKB-EC"/>
</dbReference>
<dbReference type="PANTHER" id="PTHR48043:SF145">
    <property type="entry name" value="FI06409P-RELATED"/>
    <property type="match status" value="1"/>
</dbReference>
<evidence type="ECO:0000256" key="2">
    <source>
        <dbReference type="ARBA" id="ARBA00012544"/>
    </source>
</evidence>
<dbReference type="EC" id="2.4.1.17" evidence="2"/>
<organism evidence="6 7">
    <name type="scientific">Acrobeloides nanus</name>
    <dbReference type="NCBI Taxonomy" id="290746"/>
    <lineage>
        <taxon>Eukaryota</taxon>
        <taxon>Metazoa</taxon>
        <taxon>Ecdysozoa</taxon>
        <taxon>Nematoda</taxon>
        <taxon>Chromadorea</taxon>
        <taxon>Rhabditida</taxon>
        <taxon>Tylenchina</taxon>
        <taxon>Cephalobomorpha</taxon>
        <taxon>Cephaloboidea</taxon>
        <taxon>Cephalobidae</taxon>
        <taxon>Acrobeloides</taxon>
    </lineage>
</organism>